<evidence type="ECO:0000313" key="2">
    <source>
        <dbReference type="Proteomes" id="UP000050384"/>
    </source>
</evidence>
<accession>A0A0Q0B947</accession>
<dbReference type="AlphaFoldDB" id="A0A0Q0B947"/>
<dbReference type="PATRIC" id="fig|264459.3.peg.2217"/>
<organism evidence="1 2">
    <name type="scientific">Pseudomonas syringae pv. spinaceae</name>
    <dbReference type="NCBI Taxonomy" id="264459"/>
    <lineage>
        <taxon>Bacteria</taxon>
        <taxon>Pseudomonadati</taxon>
        <taxon>Pseudomonadota</taxon>
        <taxon>Gammaproteobacteria</taxon>
        <taxon>Pseudomonadales</taxon>
        <taxon>Pseudomonadaceae</taxon>
        <taxon>Pseudomonas</taxon>
        <taxon>Pseudomonas syringae</taxon>
    </lineage>
</organism>
<name>A0A0Q0B947_PSESX</name>
<reference evidence="1 2" key="1">
    <citation type="submission" date="2015-09" db="EMBL/GenBank/DDBJ databases">
        <title>Genome announcement of multiple Pseudomonas syringae strains.</title>
        <authorList>
            <person name="Thakur S."/>
            <person name="Wang P.W."/>
            <person name="Gong Y."/>
            <person name="Weir B.S."/>
            <person name="Guttman D.S."/>
        </authorList>
    </citation>
    <scope>NUCLEOTIDE SEQUENCE [LARGE SCALE GENOMIC DNA]</scope>
    <source>
        <strain evidence="1 2">ICMP16929</strain>
    </source>
</reference>
<protein>
    <submittedName>
        <fullName evidence="1">Uncharacterized protein</fullName>
    </submittedName>
</protein>
<proteinExistence type="predicted"/>
<sequence length="64" mass="7368">MALTRIRSQWVIDALRTRRIPGNKANKASMNSTFSKMKSAGIVEEFKTKHRLTKAFLADWNTDQ</sequence>
<evidence type="ECO:0000313" key="1">
    <source>
        <dbReference type="EMBL" id="KPY87761.1"/>
    </source>
</evidence>
<comment type="caution">
    <text evidence="1">The sequence shown here is derived from an EMBL/GenBank/DDBJ whole genome shotgun (WGS) entry which is preliminary data.</text>
</comment>
<dbReference type="EMBL" id="LJRI01000829">
    <property type="protein sequence ID" value="KPY87761.1"/>
    <property type="molecule type" value="Genomic_DNA"/>
</dbReference>
<dbReference type="Proteomes" id="UP000050384">
    <property type="component" value="Unassembled WGS sequence"/>
</dbReference>
<gene>
    <name evidence="1" type="ORF">ALO94_01214</name>
</gene>